<accession>A0A2K1JM05</accession>
<organism evidence="1">
    <name type="scientific">Physcomitrium patens</name>
    <name type="common">Spreading-leaved earth moss</name>
    <name type="synonym">Physcomitrella patens</name>
    <dbReference type="NCBI Taxonomy" id="3218"/>
    <lineage>
        <taxon>Eukaryota</taxon>
        <taxon>Viridiplantae</taxon>
        <taxon>Streptophyta</taxon>
        <taxon>Embryophyta</taxon>
        <taxon>Bryophyta</taxon>
        <taxon>Bryophytina</taxon>
        <taxon>Bryopsida</taxon>
        <taxon>Funariidae</taxon>
        <taxon>Funariales</taxon>
        <taxon>Funariaceae</taxon>
        <taxon>Physcomitrium</taxon>
    </lineage>
</organism>
<evidence type="ECO:0000313" key="1">
    <source>
        <dbReference type="EMBL" id="PNR42559.1"/>
    </source>
</evidence>
<reference evidence="1 3" key="2">
    <citation type="journal article" date="2018" name="Plant J.">
        <title>The Physcomitrella patens chromosome-scale assembly reveals moss genome structure and evolution.</title>
        <authorList>
            <person name="Lang D."/>
            <person name="Ullrich K.K."/>
            <person name="Murat F."/>
            <person name="Fuchs J."/>
            <person name="Jenkins J."/>
            <person name="Haas F.B."/>
            <person name="Piednoel M."/>
            <person name="Gundlach H."/>
            <person name="Van Bel M."/>
            <person name="Meyberg R."/>
            <person name="Vives C."/>
            <person name="Morata J."/>
            <person name="Symeonidi A."/>
            <person name="Hiss M."/>
            <person name="Muchero W."/>
            <person name="Kamisugi Y."/>
            <person name="Saleh O."/>
            <person name="Blanc G."/>
            <person name="Decker E.L."/>
            <person name="van Gessel N."/>
            <person name="Grimwood J."/>
            <person name="Hayes R.D."/>
            <person name="Graham S.W."/>
            <person name="Gunter L.E."/>
            <person name="McDaniel S.F."/>
            <person name="Hoernstein S.N.W."/>
            <person name="Larsson A."/>
            <person name="Li F.W."/>
            <person name="Perroud P.F."/>
            <person name="Phillips J."/>
            <person name="Ranjan P."/>
            <person name="Rokshar D.S."/>
            <person name="Rothfels C.J."/>
            <person name="Schneider L."/>
            <person name="Shu S."/>
            <person name="Stevenson D.W."/>
            <person name="Thummler F."/>
            <person name="Tillich M."/>
            <person name="Villarreal Aguilar J.C."/>
            <person name="Widiez T."/>
            <person name="Wong G.K."/>
            <person name="Wymore A."/>
            <person name="Zhang Y."/>
            <person name="Zimmer A.D."/>
            <person name="Quatrano R.S."/>
            <person name="Mayer K.F.X."/>
            <person name="Goodstein D."/>
            <person name="Casacuberta J.M."/>
            <person name="Vandepoele K."/>
            <person name="Reski R."/>
            <person name="Cuming A.C."/>
            <person name="Tuskan G.A."/>
            <person name="Maumus F."/>
            <person name="Salse J."/>
            <person name="Schmutz J."/>
            <person name="Rensing S.A."/>
        </authorList>
    </citation>
    <scope>NUCLEOTIDE SEQUENCE [LARGE SCALE GENOMIC DNA]</scope>
    <source>
        <strain evidence="2 3">cv. Gransden 2004</strain>
    </source>
</reference>
<reference evidence="1 3" key="1">
    <citation type="journal article" date="2008" name="Science">
        <title>The Physcomitrella genome reveals evolutionary insights into the conquest of land by plants.</title>
        <authorList>
            <person name="Rensing S."/>
            <person name="Lang D."/>
            <person name="Zimmer A."/>
            <person name="Terry A."/>
            <person name="Salamov A."/>
            <person name="Shapiro H."/>
            <person name="Nishiyama T."/>
            <person name="Perroud P.-F."/>
            <person name="Lindquist E."/>
            <person name="Kamisugi Y."/>
            <person name="Tanahashi T."/>
            <person name="Sakakibara K."/>
            <person name="Fujita T."/>
            <person name="Oishi K."/>
            <person name="Shin-I T."/>
            <person name="Kuroki Y."/>
            <person name="Toyoda A."/>
            <person name="Suzuki Y."/>
            <person name="Hashimoto A."/>
            <person name="Yamaguchi K."/>
            <person name="Sugano A."/>
            <person name="Kohara Y."/>
            <person name="Fujiyama A."/>
            <person name="Anterola A."/>
            <person name="Aoki S."/>
            <person name="Ashton N."/>
            <person name="Barbazuk W.B."/>
            <person name="Barker E."/>
            <person name="Bennetzen J."/>
            <person name="Bezanilla M."/>
            <person name="Blankenship R."/>
            <person name="Cho S.H."/>
            <person name="Dutcher S."/>
            <person name="Estelle M."/>
            <person name="Fawcett J.A."/>
            <person name="Gundlach H."/>
            <person name="Hanada K."/>
            <person name="Heyl A."/>
            <person name="Hicks K.A."/>
            <person name="Hugh J."/>
            <person name="Lohr M."/>
            <person name="Mayer K."/>
            <person name="Melkozernov A."/>
            <person name="Murata T."/>
            <person name="Nelson D."/>
            <person name="Pils B."/>
            <person name="Prigge M."/>
            <person name="Reiss B."/>
            <person name="Renner T."/>
            <person name="Rombauts S."/>
            <person name="Rushton P."/>
            <person name="Sanderfoot A."/>
            <person name="Schween G."/>
            <person name="Shiu S.-H."/>
            <person name="Stueber K."/>
            <person name="Theodoulou F.L."/>
            <person name="Tu H."/>
            <person name="Van de Peer Y."/>
            <person name="Verrier P.J."/>
            <person name="Waters E."/>
            <person name="Wood A."/>
            <person name="Yang L."/>
            <person name="Cove D."/>
            <person name="Cuming A."/>
            <person name="Hasebe M."/>
            <person name="Lucas S."/>
            <person name="Mishler D.B."/>
            <person name="Reski R."/>
            <person name="Grigoriev I."/>
            <person name="Quatrano R.S."/>
            <person name="Boore J.L."/>
        </authorList>
    </citation>
    <scope>NUCLEOTIDE SEQUENCE [LARGE SCALE GENOMIC DNA]</scope>
    <source>
        <strain evidence="2 3">cv. Gransden 2004</strain>
    </source>
</reference>
<dbReference type="Proteomes" id="UP000006727">
    <property type="component" value="Chromosome 13"/>
</dbReference>
<reference evidence="2" key="3">
    <citation type="submission" date="2020-12" db="UniProtKB">
        <authorList>
            <consortium name="EnsemblPlants"/>
        </authorList>
    </citation>
    <scope>IDENTIFICATION</scope>
</reference>
<dbReference type="Gramene" id="Pp3c13_14860V3.1">
    <property type="protein sequence ID" value="PAC:32929947.CDS.1"/>
    <property type="gene ID" value="Pp3c13_14860"/>
</dbReference>
<dbReference type="EnsemblPlants" id="Pp3c13_14860V3.1">
    <property type="protein sequence ID" value="PAC:32929947.CDS.1"/>
    <property type="gene ID" value="Pp3c13_14860"/>
</dbReference>
<name>A0A2K1JM05_PHYPA</name>
<dbReference type="InParanoid" id="A0A2K1JM05"/>
<gene>
    <name evidence="1" type="ORF">PHYPA_017389</name>
</gene>
<dbReference type="EMBL" id="ABEU02000013">
    <property type="protein sequence ID" value="PNR42559.1"/>
    <property type="molecule type" value="Genomic_DNA"/>
</dbReference>
<evidence type="ECO:0000313" key="2">
    <source>
        <dbReference type="EnsemblPlants" id="PAC:32929947.CDS.1"/>
    </source>
</evidence>
<proteinExistence type="predicted"/>
<sequence length="61" mass="7133">MKGYNKEKYWELNIVRRFSTNARSAQPSLPIVSQHHRRQRSYILVLTSLQTTVNLSDLLCA</sequence>
<keyword evidence="3" id="KW-1185">Reference proteome</keyword>
<protein>
    <submittedName>
        <fullName evidence="1 2">Uncharacterized protein</fullName>
    </submittedName>
</protein>
<dbReference type="AlphaFoldDB" id="A0A2K1JM05"/>
<evidence type="ECO:0000313" key="3">
    <source>
        <dbReference type="Proteomes" id="UP000006727"/>
    </source>
</evidence>